<dbReference type="GO" id="GO:0005930">
    <property type="term" value="C:axoneme"/>
    <property type="evidence" value="ECO:0007669"/>
    <property type="project" value="TreeGrafter"/>
</dbReference>
<dbReference type="STRING" id="50429.A0A2B4RWH5"/>
<evidence type="ECO:0000256" key="7">
    <source>
        <dbReference type="ARBA" id="ARBA00023069"/>
    </source>
</evidence>
<evidence type="ECO:0000259" key="11">
    <source>
        <dbReference type="Pfam" id="PF11527"/>
    </source>
</evidence>
<evidence type="ECO:0000256" key="2">
    <source>
        <dbReference type="ARBA" id="ARBA00004496"/>
    </source>
</evidence>
<keyword evidence="6" id="KW-0175">Coiled coil</keyword>
<dbReference type="Proteomes" id="UP000225706">
    <property type="component" value="Unassembled WGS sequence"/>
</dbReference>
<reference evidence="13" key="1">
    <citation type="journal article" date="2017" name="bioRxiv">
        <title>Comparative analysis of the genomes of Stylophora pistillata and Acropora digitifera provides evidence for extensive differences between species of corals.</title>
        <authorList>
            <person name="Voolstra C.R."/>
            <person name="Li Y."/>
            <person name="Liew Y.J."/>
            <person name="Baumgarten S."/>
            <person name="Zoccola D."/>
            <person name="Flot J.-F."/>
            <person name="Tambutte S."/>
            <person name="Allemand D."/>
            <person name="Aranda M."/>
        </authorList>
    </citation>
    <scope>NUCLEOTIDE SEQUENCE [LARGE SCALE GENOMIC DNA]</scope>
</reference>
<comment type="similarity">
    <text evidence="3">Belongs to the CFAP36 family.</text>
</comment>
<evidence type="ECO:0000256" key="5">
    <source>
        <dbReference type="ARBA" id="ARBA00022490"/>
    </source>
</evidence>
<evidence type="ECO:0000313" key="12">
    <source>
        <dbReference type="EMBL" id="PFX20678.1"/>
    </source>
</evidence>
<evidence type="ECO:0000256" key="10">
    <source>
        <dbReference type="SAM" id="MobiDB-lite"/>
    </source>
</evidence>
<name>A0A2B4RWH5_STYPI</name>
<dbReference type="Gene3D" id="1.20.1520.10">
    <property type="entry name" value="ADP-ribosylation factor-like 2-binding protein, domain"/>
    <property type="match status" value="1"/>
</dbReference>
<feature type="compositionally biased region" description="Basic and acidic residues" evidence="10">
    <location>
        <begin position="327"/>
        <end position="337"/>
    </location>
</feature>
<dbReference type="OrthoDB" id="272687at2759"/>
<evidence type="ECO:0000256" key="6">
    <source>
        <dbReference type="ARBA" id="ARBA00023054"/>
    </source>
</evidence>
<evidence type="ECO:0000256" key="9">
    <source>
        <dbReference type="ARBA" id="ARBA00031593"/>
    </source>
</evidence>
<dbReference type="InterPro" id="IPR038888">
    <property type="entry name" value="CFAP36"/>
</dbReference>
<evidence type="ECO:0000256" key="8">
    <source>
        <dbReference type="ARBA" id="ARBA00023273"/>
    </source>
</evidence>
<dbReference type="GO" id="GO:0097546">
    <property type="term" value="C:ciliary base"/>
    <property type="evidence" value="ECO:0007669"/>
    <property type="project" value="TreeGrafter"/>
</dbReference>
<dbReference type="AlphaFoldDB" id="A0A2B4RWH5"/>
<keyword evidence="7" id="KW-0969">Cilium</keyword>
<feature type="compositionally biased region" description="Low complexity" evidence="10">
    <location>
        <begin position="270"/>
        <end position="285"/>
    </location>
</feature>
<feature type="region of interest" description="Disordered" evidence="10">
    <location>
        <begin position="375"/>
        <end position="421"/>
    </location>
</feature>
<feature type="compositionally biased region" description="Basic and acidic residues" evidence="10">
    <location>
        <begin position="231"/>
        <end position="248"/>
    </location>
</feature>
<keyword evidence="5" id="KW-0963">Cytoplasm</keyword>
<feature type="domain" description="BART" evidence="11">
    <location>
        <begin position="7"/>
        <end position="121"/>
    </location>
</feature>
<proteinExistence type="inferred from homology"/>
<comment type="caution">
    <text evidence="12">The sequence shown here is derived from an EMBL/GenBank/DDBJ whole genome shotgun (WGS) entry which is preliminary data.</text>
</comment>
<dbReference type="Pfam" id="PF11527">
    <property type="entry name" value="ARL2_Bind_BART"/>
    <property type="match status" value="1"/>
</dbReference>
<protein>
    <recommendedName>
        <fullName evidence="4">Cilia- and flagella-associated protein 36</fullName>
    </recommendedName>
    <alternativeName>
        <fullName evidence="9">Coiled-coil domain-containing protein 104</fullName>
    </alternativeName>
</protein>
<gene>
    <name evidence="12" type="primary">Ccdc104</name>
    <name evidence="12" type="ORF">AWC38_SpisGene14892</name>
</gene>
<dbReference type="InterPro" id="IPR023379">
    <property type="entry name" value="BART_dom"/>
</dbReference>
<dbReference type="PANTHER" id="PTHR21532">
    <property type="entry name" value="PHOSPHODIESTERASE HL"/>
    <property type="match status" value="1"/>
</dbReference>
<evidence type="ECO:0000256" key="1">
    <source>
        <dbReference type="ARBA" id="ARBA00004138"/>
    </source>
</evidence>
<feature type="region of interest" description="Disordered" evidence="10">
    <location>
        <begin position="177"/>
        <end position="204"/>
    </location>
</feature>
<sequence length="441" mass="49320">MSTVQGEFIFDAVGGFLTSPIWNFPVRTFIEQNSLVFDSDGENHEAYQNIHKEYKKMVDTLLSSFLKDVGITEEQFMKACQEGSSSPQFSSINRDVFDQLWAAEDFEVFKRLMTQKNIELQLQALQLLQQIHNVQMPVPVTMQNQMPMPVHMAPPSSVPQTQGTDEDAIMQEVLKRSKEEFESKHKGATAKPEQEFERTLAESAEESKRLAEIAKREQDELEKALQASLEAQKKQTTEAEKLRDDVKKSPSKGSPQPTSAETKPAPKPSPSESKAATKASPAASKRAPKPSPVKSTPPTQPNSQTSGLPPLIVQKKKADTPTNAAEEWLKSAKEDAAKNTSVTPTQSKEISEEEMKRRAAYLKQQRDKLMDLKRQEREKNLAKYTEQQPKARPTSSRAARRVTAGEQVASPAAKSDEDEGKKLAMRRALADVLKREVVDKN</sequence>
<evidence type="ECO:0000256" key="4">
    <source>
        <dbReference type="ARBA" id="ARBA00021815"/>
    </source>
</evidence>
<dbReference type="PANTHER" id="PTHR21532:SF0">
    <property type="entry name" value="CILIA- AND FLAGELLA-ASSOCIATED PROTEIN 36"/>
    <property type="match status" value="1"/>
</dbReference>
<organism evidence="12 13">
    <name type="scientific">Stylophora pistillata</name>
    <name type="common">Smooth cauliflower coral</name>
    <dbReference type="NCBI Taxonomy" id="50429"/>
    <lineage>
        <taxon>Eukaryota</taxon>
        <taxon>Metazoa</taxon>
        <taxon>Cnidaria</taxon>
        <taxon>Anthozoa</taxon>
        <taxon>Hexacorallia</taxon>
        <taxon>Scleractinia</taxon>
        <taxon>Astrocoeniina</taxon>
        <taxon>Pocilloporidae</taxon>
        <taxon>Stylophora</taxon>
    </lineage>
</organism>
<accession>A0A2B4RWH5</accession>
<feature type="compositionally biased region" description="Polar residues" evidence="10">
    <location>
        <begin position="385"/>
        <end position="397"/>
    </location>
</feature>
<keyword evidence="8" id="KW-0966">Cell projection</keyword>
<feature type="region of interest" description="Disordered" evidence="10">
    <location>
        <begin position="230"/>
        <end position="357"/>
    </location>
</feature>
<dbReference type="EMBL" id="LSMT01000308">
    <property type="protein sequence ID" value="PFX20678.1"/>
    <property type="molecule type" value="Genomic_DNA"/>
</dbReference>
<dbReference type="InterPro" id="IPR042541">
    <property type="entry name" value="BART_sf"/>
</dbReference>
<feature type="compositionally biased region" description="Basic and acidic residues" evidence="10">
    <location>
        <begin position="192"/>
        <end position="204"/>
    </location>
</feature>
<evidence type="ECO:0000256" key="3">
    <source>
        <dbReference type="ARBA" id="ARBA00007460"/>
    </source>
</evidence>
<evidence type="ECO:0000313" key="13">
    <source>
        <dbReference type="Proteomes" id="UP000225706"/>
    </source>
</evidence>
<comment type="subcellular location">
    <subcellularLocation>
        <location evidence="1">Cell projection</location>
        <location evidence="1">Cilium</location>
    </subcellularLocation>
    <subcellularLocation>
        <location evidence="2">Cytoplasm</location>
    </subcellularLocation>
</comment>
<feature type="compositionally biased region" description="Polar residues" evidence="10">
    <location>
        <begin position="338"/>
        <end position="348"/>
    </location>
</feature>
<keyword evidence="13" id="KW-1185">Reference proteome</keyword>